<proteinExistence type="predicted"/>
<dbReference type="EMBL" id="JAVFWL010000006">
    <property type="protein sequence ID" value="KAK6762050.1"/>
    <property type="molecule type" value="Genomic_DNA"/>
</dbReference>
<name>A0ABR1EH81_NECAM</name>
<protein>
    <submittedName>
        <fullName evidence="1">Uncharacterized protein</fullName>
    </submittedName>
</protein>
<gene>
    <name evidence="1" type="primary">Necator_chrX.g23114</name>
    <name evidence="1" type="ORF">RB195_022951</name>
</gene>
<keyword evidence="2" id="KW-1185">Reference proteome</keyword>
<accession>A0ABR1EH81</accession>
<evidence type="ECO:0000313" key="1">
    <source>
        <dbReference type="EMBL" id="KAK6762050.1"/>
    </source>
</evidence>
<dbReference type="Proteomes" id="UP001303046">
    <property type="component" value="Unassembled WGS sequence"/>
</dbReference>
<organism evidence="1 2">
    <name type="scientific">Necator americanus</name>
    <name type="common">Human hookworm</name>
    <dbReference type="NCBI Taxonomy" id="51031"/>
    <lineage>
        <taxon>Eukaryota</taxon>
        <taxon>Metazoa</taxon>
        <taxon>Ecdysozoa</taxon>
        <taxon>Nematoda</taxon>
        <taxon>Chromadorea</taxon>
        <taxon>Rhabditida</taxon>
        <taxon>Rhabditina</taxon>
        <taxon>Rhabditomorpha</taxon>
        <taxon>Strongyloidea</taxon>
        <taxon>Ancylostomatidae</taxon>
        <taxon>Bunostominae</taxon>
        <taxon>Necator</taxon>
    </lineage>
</organism>
<reference evidence="1 2" key="1">
    <citation type="submission" date="2023-08" db="EMBL/GenBank/DDBJ databases">
        <title>A Necator americanus chromosomal reference genome.</title>
        <authorList>
            <person name="Ilik V."/>
            <person name="Petrzelkova K.J."/>
            <person name="Pardy F."/>
            <person name="Fuh T."/>
            <person name="Niatou-Singa F.S."/>
            <person name="Gouil Q."/>
            <person name="Baker L."/>
            <person name="Ritchie M.E."/>
            <person name="Jex A.R."/>
            <person name="Gazzola D."/>
            <person name="Li H."/>
            <person name="Toshio Fujiwara R."/>
            <person name="Zhan B."/>
            <person name="Aroian R.V."/>
            <person name="Pafco B."/>
            <person name="Schwarz E.M."/>
        </authorList>
    </citation>
    <scope>NUCLEOTIDE SEQUENCE [LARGE SCALE GENOMIC DNA]</scope>
    <source>
        <strain evidence="1 2">Aroian</strain>
        <tissue evidence="1">Whole animal</tissue>
    </source>
</reference>
<sequence length="102" mass="11542">MVETLVKNMQSMNITPLISFIRAVKVRRPRTDREEATPPTERRYDTGEELFLLICDSRGVGGVGVVVRASMAKNMDEQLTTRIGRLRMRRCDATLALTIFVA</sequence>
<comment type="caution">
    <text evidence="1">The sequence shown here is derived from an EMBL/GenBank/DDBJ whole genome shotgun (WGS) entry which is preliminary data.</text>
</comment>
<evidence type="ECO:0000313" key="2">
    <source>
        <dbReference type="Proteomes" id="UP001303046"/>
    </source>
</evidence>